<organism evidence="3 4">
    <name type="scientific">Aquimarina muelleri</name>
    <dbReference type="NCBI Taxonomy" id="279356"/>
    <lineage>
        <taxon>Bacteria</taxon>
        <taxon>Pseudomonadati</taxon>
        <taxon>Bacteroidota</taxon>
        <taxon>Flavobacteriia</taxon>
        <taxon>Flavobacteriales</taxon>
        <taxon>Flavobacteriaceae</taxon>
        <taxon>Aquimarina</taxon>
    </lineage>
</organism>
<feature type="domain" description="DUF6892" evidence="1">
    <location>
        <begin position="166"/>
        <end position="298"/>
    </location>
</feature>
<comment type="caution">
    <text evidence="3">The sequence shown here is derived from an EMBL/GenBank/DDBJ whole genome shotgun (WGS) entry which is preliminary data.</text>
</comment>
<gene>
    <name evidence="3" type="ORF">GCM10007384_00390</name>
</gene>
<evidence type="ECO:0000313" key="4">
    <source>
        <dbReference type="Proteomes" id="UP000601108"/>
    </source>
</evidence>
<dbReference type="InterPro" id="IPR054187">
    <property type="entry name" value="DUF6892"/>
</dbReference>
<proteinExistence type="predicted"/>
<dbReference type="Pfam" id="PF24880">
    <property type="entry name" value="DUF7738"/>
    <property type="match status" value="1"/>
</dbReference>
<accession>A0A918JQR2</accession>
<protein>
    <submittedName>
        <fullName evidence="3">Uncharacterized protein</fullName>
    </submittedName>
</protein>
<evidence type="ECO:0000313" key="3">
    <source>
        <dbReference type="EMBL" id="GGX02591.1"/>
    </source>
</evidence>
<dbReference type="EMBL" id="BMWS01000001">
    <property type="protein sequence ID" value="GGX02591.1"/>
    <property type="molecule type" value="Genomic_DNA"/>
</dbReference>
<dbReference type="Proteomes" id="UP000601108">
    <property type="component" value="Unassembled WGS sequence"/>
</dbReference>
<evidence type="ECO:0000259" key="1">
    <source>
        <dbReference type="Pfam" id="PF21832"/>
    </source>
</evidence>
<dbReference type="AlphaFoldDB" id="A0A918JQR2"/>
<dbReference type="Pfam" id="PF21832">
    <property type="entry name" value="DUF6892"/>
    <property type="match status" value="1"/>
</dbReference>
<name>A0A918JQR2_9FLAO</name>
<keyword evidence="4" id="KW-1185">Reference proteome</keyword>
<reference evidence="3 4" key="1">
    <citation type="journal article" date="2014" name="Int. J. Syst. Evol. Microbiol.">
        <title>Complete genome sequence of Corynebacterium casei LMG S-19264T (=DSM 44701T), isolated from a smear-ripened cheese.</title>
        <authorList>
            <consortium name="US DOE Joint Genome Institute (JGI-PGF)"/>
            <person name="Walter F."/>
            <person name="Albersmeier A."/>
            <person name="Kalinowski J."/>
            <person name="Ruckert C."/>
        </authorList>
    </citation>
    <scope>NUCLEOTIDE SEQUENCE [LARGE SCALE GENOMIC DNA]</scope>
    <source>
        <strain evidence="3 4">KCTC 12285</strain>
    </source>
</reference>
<evidence type="ECO:0000259" key="2">
    <source>
        <dbReference type="Pfam" id="PF24880"/>
    </source>
</evidence>
<sequence length="302" mass="35393">MTMIKLDISQNNFTINDTSLNFPIEIEVLDKILLANKRTVKKKHNIIYTWDDLGILAYSKNGQVVESLLLELKKGDFDFSSKDIFKGQFYFDNEEVITYYKTNKDKRVKLFDGDSNGALVLNNISVWFDSDKNNMEAIEIAAFKGVSIQKIPKDKYTIKEVNEELIEFSDFGFKLSIIQELMYTKEILEPKFDLFEFVIWYTKRDIDLEKEGYEPIPEVTQYFKDLPIPKKFATEITEIYQDGGNEIYMQLLRFGEGWEGYWDIENAKDAKHFPNLKKAILCYAKENVLNELNDMGIKSEWI</sequence>
<feature type="domain" description="DUF7738" evidence="2">
    <location>
        <begin position="6"/>
        <end position="104"/>
    </location>
</feature>
<dbReference type="InterPro" id="IPR056640">
    <property type="entry name" value="DUF7738"/>
</dbReference>